<dbReference type="EMBL" id="FN648561">
    <property type="protein sequence ID" value="CBJ32770.1"/>
    <property type="molecule type" value="Genomic_DNA"/>
</dbReference>
<dbReference type="InParanoid" id="D7FZF3"/>
<dbReference type="OrthoDB" id="10455566at2759"/>
<sequence length="201" mass="21454">MRCGGTEDGTERAMALSRGSQTTEGVVSRSQPQAQSDNSSGSAAGRTRTASSSRLARWGAGWRPPALRPLPRGGEGFFSGWTHLGQSERFELVKSANRSVGPDGEPLSDAELEWAVLCLEEAEERMSAMYFSTAAGILEGVLGRCPGLTLAYYRLALCVLAARGEHGSSQAKLLLDCAMSLEGVENRHLSAGVDLVLRILR</sequence>
<accession>D7FZF3</accession>
<feature type="region of interest" description="Disordered" evidence="1">
    <location>
        <begin position="1"/>
        <end position="55"/>
    </location>
</feature>
<keyword evidence="3" id="KW-1185">Reference proteome</keyword>
<gene>
    <name evidence="2" type="ORF">Esi_0367_0003</name>
</gene>
<evidence type="ECO:0000256" key="1">
    <source>
        <dbReference type="SAM" id="MobiDB-lite"/>
    </source>
</evidence>
<dbReference type="Proteomes" id="UP000002630">
    <property type="component" value="Linkage Group LG33"/>
</dbReference>
<feature type="compositionally biased region" description="Polar residues" evidence="1">
    <location>
        <begin position="18"/>
        <end position="38"/>
    </location>
</feature>
<evidence type="ECO:0000313" key="3">
    <source>
        <dbReference type="Proteomes" id="UP000002630"/>
    </source>
</evidence>
<feature type="compositionally biased region" description="Low complexity" evidence="1">
    <location>
        <begin position="39"/>
        <end position="55"/>
    </location>
</feature>
<name>D7FZF3_ECTSI</name>
<dbReference type="EMBL" id="FN649758">
    <property type="protein sequence ID" value="CBJ32770.1"/>
    <property type="molecule type" value="Genomic_DNA"/>
</dbReference>
<organism evidence="2 3">
    <name type="scientific">Ectocarpus siliculosus</name>
    <name type="common">Brown alga</name>
    <name type="synonym">Conferva siliculosa</name>
    <dbReference type="NCBI Taxonomy" id="2880"/>
    <lineage>
        <taxon>Eukaryota</taxon>
        <taxon>Sar</taxon>
        <taxon>Stramenopiles</taxon>
        <taxon>Ochrophyta</taxon>
        <taxon>PX clade</taxon>
        <taxon>Phaeophyceae</taxon>
        <taxon>Ectocarpales</taxon>
        <taxon>Ectocarpaceae</taxon>
        <taxon>Ectocarpus</taxon>
    </lineage>
</organism>
<reference evidence="2 3" key="1">
    <citation type="journal article" date="2010" name="Nature">
        <title>The Ectocarpus genome and the independent evolution of multicellularity in brown algae.</title>
        <authorList>
            <person name="Cock J.M."/>
            <person name="Sterck L."/>
            <person name="Rouze P."/>
            <person name="Scornet D."/>
            <person name="Allen A.E."/>
            <person name="Amoutzias G."/>
            <person name="Anthouard V."/>
            <person name="Artiguenave F."/>
            <person name="Aury J.M."/>
            <person name="Badger J.H."/>
            <person name="Beszteri B."/>
            <person name="Billiau K."/>
            <person name="Bonnet E."/>
            <person name="Bothwell J.H."/>
            <person name="Bowler C."/>
            <person name="Boyen C."/>
            <person name="Brownlee C."/>
            <person name="Carrano C.J."/>
            <person name="Charrier B."/>
            <person name="Cho G.Y."/>
            <person name="Coelho S.M."/>
            <person name="Collen J."/>
            <person name="Corre E."/>
            <person name="Da Silva C."/>
            <person name="Delage L."/>
            <person name="Delaroque N."/>
            <person name="Dittami S.M."/>
            <person name="Doulbeau S."/>
            <person name="Elias M."/>
            <person name="Farnham G."/>
            <person name="Gachon C.M."/>
            <person name="Gschloessl B."/>
            <person name="Heesch S."/>
            <person name="Jabbari K."/>
            <person name="Jubin C."/>
            <person name="Kawai H."/>
            <person name="Kimura K."/>
            <person name="Kloareg B."/>
            <person name="Kupper F.C."/>
            <person name="Lang D."/>
            <person name="Le Bail A."/>
            <person name="Leblanc C."/>
            <person name="Lerouge P."/>
            <person name="Lohr M."/>
            <person name="Lopez P.J."/>
            <person name="Martens C."/>
            <person name="Maumus F."/>
            <person name="Michel G."/>
            <person name="Miranda-Saavedra D."/>
            <person name="Morales J."/>
            <person name="Moreau H."/>
            <person name="Motomura T."/>
            <person name="Nagasato C."/>
            <person name="Napoli C.A."/>
            <person name="Nelson D.R."/>
            <person name="Nyvall-Collen P."/>
            <person name="Peters A.F."/>
            <person name="Pommier C."/>
            <person name="Potin P."/>
            <person name="Poulain J."/>
            <person name="Quesneville H."/>
            <person name="Read B."/>
            <person name="Rensing S.A."/>
            <person name="Ritter A."/>
            <person name="Rousvoal S."/>
            <person name="Samanta M."/>
            <person name="Samson G."/>
            <person name="Schroeder D.C."/>
            <person name="Segurens B."/>
            <person name="Strittmatter M."/>
            <person name="Tonon T."/>
            <person name="Tregear J.W."/>
            <person name="Valentin K."/>
            <person name="von Dassow P."/>
            <person name="Yamagishi T."/>
            <person name="Van de Peer Y."/>
            <person name="Wincker P."/>
        </authorList>
    </citation>
    <scope>NUCLEOTIDE SEQUENCE [LARGE SCALE GENOMIC DNA]</scope>
    <source>
        <strain evidence="3">Ec32 / CCAP1310/4</strain>
    </source>
</reference>
<dbReference type="AlphaFoldDB" id="D7FZF3"/>
<evidence type="ECO:0000313" key="2">
    <source>
        <dbReference type="EMBL" id="CBJ32770.1"/>
    </source>
</evidence>
<protein>
    <submittedName>
        <fullName evidence="2">Uncharacterized protein</fullName>
    </submittedName>
</protein>
<proteinExistence type="predicted"/>